<dbReference type="AlphaFoldDB" id="A0A0J1CWZ8"/>
<dbReference type="Proteomes" id="UP000035963">
    <property type="component" value="Unassembled WGS sequence"/>
</dbReference>
<dbReference type="OrthoDB" id="5615423at2"/>
<keyword evidence="2" id="KW-1185">Reference proteome</keyword>
<reference evidence="1 2" key="1">
    <citation type="journal article" date="2015" name="Genome Announc.">
        <title>Draft Genome Sequence of Burkholderia sp. Strain PML1(12), an Ectomycorrhizosphere-Inhabiting Bacterium with Effective Mineral-Weathering Ability.</title>
        <authorList>
            <person name="Uroz S."/>
            <person name="Oger P."/>
        </authorList>
    </citation>
    <scope>NUCLEOTIDE SEQUENCE [LARGE SCALE GENOMIC DNA]</scope>
    <source>
        <strain evidence="2">PML1(12)</strain>
    </source>
</reference>
<comment type="caution">
    <text evidence="1">The sequence shown here is derived from an EMBL/GenBank/DDBJ whole genome shotgun (WGS) entry which is preliminary data.</text>
</comment>
<dbReference type="RefSeq" id="WP_047847749.1">
    <property type="nucleotide sequence ID" value="NZ_AEJF01000106.1"/>
</dbReference>
<dbReference type="InterPro" id="IPR027417">
    <property type="entry name" value="P-loop_NTPase"/>
</dbReference>
<dbReference type="PATRIC" id="fig|908627.4.peg.3698"/>
<evidence type="ECO:0000313" key="2">
    <source>
        <dbReference type="Proteomes" id="UP000035963"/>
    </source>
</evidence>
<organism evidence="1 2">
    <name type="scientific">Caballeronia mineralivorans PML1(12)</name>
    <dbReference type="NCBI Taxonomy" id="908627"/>
    <lineage>
        <taxon>Bacteria</taxon>
        <taxon>Pseudomonadati</taxon>
        <taxon>Pseudomonadota</taxon>
        <taxon>Betaproteobacteria</taxon>
        <taxon>Burkholderiales</taxon>
        <taxon>Burkholderiaceae</taxon>
        <taxon>Caballeronia</taxon>
    </lineage>
</organism>
<protein>
    <submittedName>
        <fullName evidence="1">Protein mobD</fullName>
    </submittedName>
</protein>
<dbReference type="SUPFAM" id="SSF52540">
    <property type="entry name" value="P-loop containing nucleoside triphosphate hydrolases"/>
    <property type="match status" value="1"/>
</dbReference>
<evidence type="ECO:0000313" key="1">
    <source>
        <dbReference type="EMBL" id="KLU25095.1"/>
    </source>
</evidence>
<accession>A0A0J1CWZ8</accession>
<sequence length="236" mass="26590">MDTGTFPLYLVSGSKGGVGKSLVTLALIDYLQRHNQTPMLVETNTSNPDVMKAIQPEIGCMAFDLDHADGWISLVNLCDEQQDKPVVVNTAARSNHGVARYGSTLGNTLEELKRKLVVFWVINRQRDCLELLREFTTQLPQAIVHVVRNTYFGEANQFSLYRESNLRKIIEAKGQSLDFPDLADRVSDDLRSQRLSVQKAAASMPVGHRAELLRWRNGYDAMFDRVVSHEFLSHGQ</sequence>
<name>A0A0J1CWZ8_9BURK</name>
<proteinExistence type="predicted"/>
<dbReference type="EMBL" id="AEJF01000106">
    <property type="protein sequence ID" value="KLU25095.1"/>
    <property type="molecule type" value="Genomic_DNA"/>
</dbReference>
<gene>
    <name evidence="1" type="ORF">EOS_16530</name>
</gene>